<protein>
    <submittedName>
        <fullName evidence="2">Hypothetical membrane protein</fullName>
    </submittedName>
</protein>
<keyword evidence="1" id="KW-0472">Membrane</keyword>
<dbReference type="InterPro" id="IPR009339">
    <property type="entry name" value="DUF998"/>
</dbReference>
<proteinExistence type="predicted"/>
<name>A0A1N7GSP9_9EURY</name>
<keyword evidence="1" id="KW-0812">Transmembrane</keyword>
<evidence type="ECO:0000313" key="3">
    <source>
        <dbReference type="Proteomes" id="UP000185936"/>
    </source>
</evidence>
<feature type="transmembrane region" description="Helical" evidence="1">
    <location>
        <begin position="38"/>
        <end position="60"/>
    </location>
</feature>
<feature type="transmembrane region" description="Helical" evidence="1">
    <location>
        <begin position="201"/>
        <end position="219"/>
    </location>
</feature>
<evidence type="ECO:0000313" key="2">
    <source>
        <dbReference type="EMBL" id="SIS15574.1"/>
    </source>
</evidence>
<dbReference type="Proteomes" id="UP000185936">
    <property type="component" value="Unassembled WGS sequence"/>
</dbReference>
<feature type="transmembrane region" description="Helical" evidence="1">
    <location>
        <begin position="133"/>
        <end position="151"/>
    </location>
</feature>
<accession>A0A1N7GSP9</accession>
<reference evidence="3" key="1">
    <citation type="submission" date="2017-01" db="EMBL/GenBank/DDBJ databases">
        <authorList>
            <person name="Varghese N."/>
            <person name="Submissions S."/>
        </authorList>
    </citation>
    <scope>NUCLEOTIDE SEQUENCE [LARGE SCALE GENOMIC DNA]</scope>
    <source>
        <strain evidence="3">type strain: HArc-</strain>
    </source>
</reference>
<dbReference type="AlphaFoldDB" id="A0A1N7GSP9"/>
<dbReference type="Pfam" id="PF06197">
    <property type="entry name" value="DUF998"/>
    <property type="match status" value="1"/>
</dbReference>
<organism evidence="2 3">
    <name type="scientific">Natronorubrum thiooxidans</name>
    <dbReference type="NCBI Taxonomy" id="308853"/>
    <lineage>
        <taxon>Archaea</taxon>
        <taxon>Methanobacteriati</taxon>
        <taxon>Methanobacteriota</taxon>
        <taxon>Stenosarchaea group</taxon>
        <taxon>Halobacteria</taxon>
        <taxon>Halobacteriales</taxon>
        <taxon>Natrialbaceae</taxon>
        <taxon>Natronorubrum</taxon>
    </lineage>
</organism>
<feature type="transmembrane region" description="Helical" evidence="1">
    <location>
        <begin position="109"/>
        <end position="127"/>
    </location>
</feature>
<dbReference type="EMBL" id="FTNR01000015">
    <property type="protein sequence ID" value="SIS15574.1"/>
    <property type="molecule type" value="Genomic_DNA"/>
</dbReference>
<gene>
    <name evidence="2" type="ORF">SAMN05421752_1158</name>
</gene>
<keyword evidence="1" id="KW-1133">Transmembrane helix</keyword>
<sequence>MFSGRELAIGEYTMTQSAAYSQATDEIHEIESDNRKRAGIFFVLLAAQFMTVIMLTAAMAPGYDFGAAAISDLGVIAETALVFNISLIAVGLFNLLGGFYFYRTHGKRWLFAIFALASIGAIGAGVFPLDTGGLHSLFALLAFVFFNVQALGTATRLSGVMRYISVLAGGVGLVFVVLMAVGDAGNTAAFGPIGHGGTERMIVYPVMLWLVAFGGYLLGSPGRPVATAHRGE</sequence>
<feature type="transmembrane region" description="Helical" evidence="1">
    <location>
        <begin position="163"/>
        <end position="181"/>
    </location>
</feature>
<keyword evidence="3" id="KW-1185">Reference proteome</keyword>
<dbReference type="STRING" id="308853.SAMN05421752_1158"/>
<feature type="transmembrane region" description="Helical" evidence="1">
    <location>
        <begin position="80"/>
        <end position="102"/>
    </location>
</feature>
<evidence type="ECO:0000256" key="1">
    <source>
        <dbReference type="SAM" id="Phobius"/>
    </source>
</evidence>